<comment type="similarity">
    <text evidence="1">Belongs to the pyrroline-5-carboxylate reductase family.</text>
</comment>
<keyword evidence="2" id="KW-0521">NADP</keyword>
<protein>
    <recommendedName>
        <fullName evidence="4">Pyrroline-5-carboxylate reductase dimerisation domain-containing protein</fullName>
    </recommendedName>
</protein>
<evidence type="ECO:0000256" key="1">
    <source>
        <dbReference type="ARBA" id="ARBA00005525"/>
    </source>
</evidence>
<dbReference type="Gene3D" id="3.40.50.720">
    <property type="entry name" value="NAD(P)-binding Rossmann-like Domain"/>
    <property type="match status" value="1"/>
</dbReference>
<name>A0A382ZC68_9ZZZZ</name>
<dbReference type="SUPFAM" id="SSF48179">
    <property type="entry name" value="6-phosphogluconate dehydrogenase C-terminal domain-like"/>
    <property type="match status" value="1"/>
</dbReference>
<keyword evidence="3" id="KW-0560">Oxidoreductase</keyword>
<gene>
    <name evidence="5" type="ORF">METZ01_LOCUS445724</name>
</gene>
<evidence type="ECO:0000313" key="5">
    <source>
        <dbReference type="EMBL" id="SVD92870.1"/>
    </source>
</evidence>
<feature type="non-terminal residue" evidence="5">
    <location>
        <position position="1"/>
    </location>
</feature>
<sequence>KFPKARNVVRSMPNIPGQIGAGVTGYLFASPPTAEDEADVKRILSALGCAMKVEEERHIDGITAISGSGPAYVFEFACALEAAAESLGFDKERARTLAIETVLGAGRLMARSELDPETLRNNVTSPNGTTQAALESFAAEDYRGMIKRAAQAAYDRSIELSNA</sequence>
<dbReference type="PANTHER" id="PTHR11645:SF0">
    <property type="entry name" value="PYRROLINE-5-CARBOXYLATE REDUCTASE 3"/>
    <property type="match status" value="1"/>
</dbReference>
<dbReference type="GO" id="GO:0055129">
    <property type="term" value="P:L-proline biosynthetic process"/>
    <property type="evidence" value="ECO:0007669"/>
    <property type="project" value="TreeGrafter"/>
</dbReference>
<feature type="domain" description="Pyrroline-5-carboxylate reductase dimerisation" evidence="4">
    <location>
        <begin position="56"/>
        <end position="160"/>
    </location>
</feature>
<evidence type="ECO:0000259" key="4">
    <source>
        <dbReference type="Pfam" id="PF14748"/>
    </source>
</evidence>
<dbReference type="AlphaFoldDB" id="A0A382ZC68"/>
<proteinExistence type="inferred from homology"/>
<dbReference type="Pfam" id="PF14748">
    <property type="entry name" value="P5CR_dimer"/>
    <property type="match status" value="1"/>
</dbReference>
<dbReference type="EMBL" id="UINC01182578">
    <property type="protein sequence ID" value="SVD92870.1"/>
    <property type="molecule type" value="Genomic_DNA"/>
</dbReference>
<dbReference type="InterPro" id="IPR029036">
    <property type="entry name" value="P5CR_dimer"/>
</dbReference>
<evidence type="ECO:0000256" key="2">
    <source>
        <dbReference type="ARBA" id="ARBA00022857"/>
    </source>
</evidence>
<accession>A0A382ZC68</accession>
<dbReference type="Gene3D" id="1.10.3730.10">
    <property type="entry name" value="ProC C-terminal domain-like"/>
    <property type="match status" value="1"/>
</dbReference>
<dbReference type="GO" id="GO:0004735">
    <property type="term" value="F:pyrroline-5-carboxylate reductase activity"/>
    <property type="evidence" value="ECO:0007669"/>
    <property type="project" value="TreeGrafter"/>
</dbReference>
<organism evidence="5">
    <name type="scientific">marine metagenome</name>
    <dbReference type="NCBI Taxonomy" id="408172"/>
    <lineage>
        <taxon>unclassified sequences</taxon>
        <taxon>metagenomes</taxon>
        <taxon>ecological metagenomes</taxon>
    </lineage>
</organism>
<dbReference type="FunFam" id="1.10.3730.10:FF:000001">
    <property type="entry name" value="Pyrroline-5-carboxylate reductase"/>
    <property type="match status" value="1"/>
</dbReference>
<dbReference type="InterPro" id="IPR008927">
    <property type="entry name" value="6-PGluconate_DH-like_C_sf"/>
</dbReference>
<dbReference type="PANTHER" id="PTHR11645">
    <property type="entry name" value="PYRROLINE-5-CARBOXYLATE REDUCTASE"/>
    <property type="match status" value="1"/>
</dbReference>
<evidence type="ECO:0000256" key="3">
    <source>
        <dbReference type="ARBA" id="ARBA00023002"/>
    </source>
</evidence>
<reference evidence="5" key="1">
    <citation type="submission" date="2018-05" db="EMBL/GenBank/DDBJ databases">
        <authorList>
            <person name="Lanie J.A."/>
            <person name="Ng W.-L."/>
            <person name="Kazmierczak K.M."/>
            <person name="Andrzejewski T.M."/>
            <person name="Davidsen T.M."/>
            <person name="Wayne K.J."/>
            <person name="Tettelin H."/>
            <person name="Glass J.I."/>
            <person name="Rusch D."/>
            <person name="Podicherti R."/>
            <person name="Tsui H.-C.T."/>
            <person name="Winkler M.E."/>
        </authorList>
    </citation>
    <scope>NUCLEOTIDE SEQUENCE</scope>
</reference>